<accession>A0A833L1F3</accession>
<sequence>MFNKLLPVLGVLMMLQTSGLGAVGCDLNEPDRDVKRFFSEMTSYKTEYFSVKKSGGEKLYELVQQRYGAKFKGLYETIDVPYTVYTVLIGKTVVGYIHGVNQKGKYGGLQVFLALDPKGIIIQQYFQKMTGSYAGKFRDRAFSSQFAGLSLADFIGYDVNTGKIPPKSKLNQIINPVPAAVDDFSAALSGIKKNLILMNIFVFSQKEAGK</sequence>
<dbReference type="Proteomes" id="UP000488506">
    <property type="component" value="Unassembled WGS sequence"/>
</dbReference>
<dbReference type="PROSITE" id="PS51257">
    <property type="entry name" value="PROKAR_LIPOPROTEIN"/>
    <property type="match status" value="1"/>
</dbReference>
<organism evidence="2 3">
    <name type="scientific">Candidatus Saganbacteria bacterium</name>
    <dbReference type="NCBI Taxonomy" id="2575572"/>
    <lineage>
        <taxon>Bacteria</taxon>
        <taxon>Bacillati</taxon>
        <taxon>Saganbacteria</taxon>
    </lineage>
</organism>
<evidence type="ECO:0000313" key="3">
    <source>
        <dbReference type="Proteomes" id="UP000488506"/>
    </source>
</evidence>
<proteinExistence type="predicted"/>
<evidence type="ECO:0000256" key="1">
    <source>
        <dbReference type="SAM" id="SignalP"/>
    </source>
</evidence>
<reference evidence="2 3" key="1">
    <citation type="submission" date="2019-12" db="EMBL/GenBank/DDBJ databases">
        <authorList>
            <person name="Wolfe R."/>
            <person name="Danczak R."/>
            <person name="Wilkins M."/>
        </authorList>
    </citation>
    <scope>NUCLEOTIDE SEQUENCE [LARGE SCALE GENOMIC DNA]</scope>
    <source>
        <strain evidence="2">X2_MaxBin.013</strain>
    </source>
</reference>
<dbReference type="EMBL" id="WPAF01000008">
    <property type="protein sequence ID" value="KAF0134450.1"/>
    <property type="molecule type" value="Genomic_DNA"/>
</dbReference>
<comment type="caution">
    <text evidence="2">The sequence shown here is derived from an EMBL/GenBank/DDBJ whole genome shotgun (WGS) entry which is preliminary data.</text>
</comment>
<protein>
    <recommendedName>
        <fullName evidence="4">Lipoprotein</fullName>
    </recommendedName>
</protein>
<gene>
    <name evidence="2" type="ORF">FD145_675</name>
</gene>
<feature type="chain" id="PRO_5033033999" description="Lipoprotein" evidence="1">
    <location>
        <begin position="23"/>
        <end position="210"/>
    </location>
</feature>
<name>A0A833L1F3_UNCSA</name>
<keyword evidence="1" id="KW-0732">Signal</keyword>
<evidence type="ECO:0000313" key="2">
    <source>
        <dbReference type="EMBL" id="KAF0134450.1"/>
    </source>
</evidence>
<dbReference type="AlphaFoldDB" id="A0A833L1F3"/>
<evidence type="ECO:0008006" key="4">
    <source>
        <dbReference type="Google" id="ProtNLM"/>
    </source>
</evidence>
<feature type="signal peptide" evidence="1">
    <location>
        <begin position="1"/>
        <end position="22"/>
    </location>
</feature>